<comment type="cofactor">
    <cofactor evidence="1">
        <name>Mg(2+)</name>
        <dbReference type="ChEBI" id="CHEBI:18420"/>
    </cofactor>
</comment>
<reference evidence="15 16" key="1">
    <citation type="submission" date="2020-07" db="EMBL/GenBank/DDBJ databases">
        <authorList>
            <person name="Feng X."/>
        </authorList>
    </citation>
    <scope>NUCLEOTIDE SEQUENCE [LARGE SCALE GENOMIC DNA]</scope>
    <source>
        <strain evidence="15 16">JCM31066</strain>
    </source>
</reference>
<dbReference type="GO" id="GO:0005975">
    <property type="term" value="P:carbohydrate metabolic process"/>
    <property type="evidence" value="ECO:0007669"/>
    <property type="project" value="InterPro"/>
</dbReference>
<evidence type="ECO:0000256" key="10">
    <source>
        <dbReference type="RuleBase" id="RU004327"/>
    </source>
</evidence>
<dbReference type="FunFam" id="3.40.120.10:FF:000001">
    <property type="entry name" value="Phosphoglucosamine mutase"/>
    <property type="match status" value="1"/>
</dbReference>
<dbReference type="GO" id="GO:0005829">
    <property type="term" value="C:cytosol"/>
    <property type="evidence" value="ECO:0007669"/>
    <property type="project" value="TreeGrafter"/>
</dbReference>
<evidence type="ECO:0000259" key="14">
    <source>
        <dbReference type="Pfam" id="PF02880"/>
    </source>
</evidence>
<dbReference type="PRINTS" id="PR00509">
    <property type="entry name" value="PGMPMM"/>
</dbReference>
<dbReference type="EC" id="5.4.2.10" evidence="7 10"/>
<feature type="domain" description="Alpha-D-phosphohexomutase alpha/beta/alpha" evidence="14">
    <location>
        <begin position="259"/>
        <end position="367"/>
    </location>
</feature>
<dbReference type="Pfam" id="PF02878">
    <property type="entry name" value="PGM_PMM_I"/>
    <property type="match status" value="1"/>
</dbReference>
<dbReference type="AlphaFoldDB" id="A0A842HCK0"/>
<dbReference type="Gene3D" id="3.30.310.50">
    <property type="entry name" value="Alpha-D-phosphohexomutase, C-terminal domain"/>
    <property type="match status" value="1"/>
</dbReference>
<evidence type="ECO:0000259" key="13">
    <source>
        <dbReference type="Pfam" id="PF02879"/>
    </source>
</evidence>
<keyword evidence="3" id="KW-0597">Phosphoprotein</keyword>
<keyword evidence="6 10" id="KW-0413">Isomerase</keyword>
<dbReference type="InterPro" id="IPR005844">
    <property type="entry name" value="A-D-PHexomutase_a/b/a-I"/>
</dbReference>
<proteinExistence type="inferred from homology"/>
<dbReference type="GO" id="GO:0006048">
    <property type="term" value="P:UDP-N-acetylglucosamine biosynthetic process"/>
    <property type="evidence" value="ECO:0007669"/>
    <property type="project" value="TreeGrafter"/>
</dbReference>
<evidence type="ECO:0000313" key="16">
    <source>
        <dbReference type="Proteomes" id="UP000546464"/>
    </source>
</evidence>
<dbReference type="InterPro" id="IPR050060">
    <property type="entry name" value="Phosphoglucosamine_mutase"/>
</dbReference>
<dbReference type="InterPro" id="IPR005843">
    <property type="entry name" value="A-D-PHexomutase_C"/>
</dbReference>
<organism evidence="15 16">
    <name type="scientific">Ruficoccus amylovorans</name>
    <dbReference type="NCBI Taxonomy" id="1804625"/>
    <lineage>
        <taxon>Bacteria</taxon>
        <taxon>Pseudomonadati</taxon>
        <taxon>Verrucomicrobiota</taxon>
        <taxon>Opitutia</taxon>
        <taxon>Puniceicoccales</taxon>
        <taxon>Cerasicoccaceae</taxon>
        <taxon>Ruficoccus</taxon>
    </lineage>
</organism>
<evidence type="ECO:0000259" key="12">
    <source>
        <dbReference type="Pfam" id="PF02878"/>
    </source>
</evidence>
<keyword evidence="16" id="KW-1185">Reference proteome</keyword>
<evidence type="ECO:0000259" key="11">
    <source>
        <dbReference type="Pfam" id="PF00408"/>
    </source>
</evidence>
<dbReference type="GO" id="GO:0004615">
    <property type="term" value="F:phosphomannomutase activity"/>
    <property type="evidence" value="ECO:0007669"/>
    <property type="project" value="TreeGrafter"/>
</dbReference>
<dbReference type="PANTHER" id="PTHR42946">
    <property type="entry name" value="PHOSPHOHEXOSE MUTASE"/>
    <property type="match status" value="1"/>
</dbReference>
<dbReference type="Gene3D" id="3.40.120.10">
    <property type="entry name" value="Alpha-D-Glucose-1,6-Bisphosphate, subunit A, domain 3"/>
    <property type="match status" value="3"/>
</dbReference>
<dbReference type="InterPro" id="IPR005845">
    <property type="entry name" value="A-D-PHexomutase_a/b/a-II"/>
</dbReference>
<feature type="domain" description="Alpha-D-phosphohexomutase C-terminal" evidence="11">
    <location>
        <begin position="377"/>
        <end position="430"/>
    </location>
</feature>
<dbReference type="SUPFAM" id="SSF53738">
    <property type="entry name" value="Phosphoglucomutase, first 3 domains"/>
    <property type="match status" value="3"/>
</dbReference>
<sequence length="451" mass="48406">MKLSYFGTDGIRGAWGGPVLNDVFVHHCGFALAHFLKKHNPTKPITVVIGRDTRSSGEEIESGLCGGLCTNGVHVMLLGVVPTPAVSQVVRELQADLGIAITASHNPASDNGIKLFDNRGLKFAVEAEAEIEGFIRRQCEHADTIKTYTCGYPYDGQGVYTNTLKSILHQHCIKGWKIVLDTANGATVETSRPVLEHFGAEIVAIGDAPDGTNINAGIGSEHPARMAETVRREGARLGIAHDGDGDRLVVCDEKGETVDGDELLGILALHALRSGKLAHNTLVTTVQSNFGLDKTLAAAGGRVERVGIGDRNVLLRMRALGCNLGGENSGHIIQRDYSVTGDGLLAAVKLISVMLDTGKPLSALRREVELFPQVTKNLRVAKKLPLEECPSLCDTMKQLEAQLGHEGRLLVRYSGTEPKLRLLVEASETSISQKGLDLLVEAAKKDLEVID</sequence>
<dbReference type="InterPro" id="IPR006352">
    <property type="entry name" value="GlmM_bact"/>
</dbReference>
<keyword evidence="5 9" id="KW-0460">Magnesium</keyword>
<dbReference type="GO" id="GO:0009252">
    <property type="term" value="P:peptidoglycan biosynthetic process"/>
    <property type="evidence" value="ECO:0007669"/>
    <property type="project" value="TreeGrafter"/>
</dbReference>
<evidence type="ECO:0000313" key="15">
    <source>
        <dbReference type="EMBL" id="MBC2593121.1"/>
    </source>
</evidence>
<dbReference type="InterPro" id="IPR036900">
    <property type="entry name" value="A-D-PHexomutase_C_sf"/>
</dbReference>
<evidence type="ECO:0000256" key="3">
    <source>
        <dbReference type="ARBA" id="ARBA00022553"/>
    </source>
</evidence>
<protein>
    <recommendedName>
        <fullName evidence="8 10">Phosphoglucosamine mutase</fullName>
        <ecNumber evidence="7 10">5.4.2.10</ecNumber>
    </recommendedName>
</protein>
<evidence type="ECO:0000256" key="1">
    <source>
        <dbReference type="ARBA" id="ARBA00001946"/>
    </source>
</evidence>
<dbReference type="InterPro" id="IPR005841">
    <property type="entry name" value="Alpha-D-phosphohexomutase_SF"/>
</dbReference>
<gene>
    <name evidence="15" type="primary">glmM</name>
    <name evidence="15" type="ORF">H5P28_02490</name>
</gene>
<dbReference type="Pfam" id="PF02879">
    <property type="entry name" value="PGM_PMM_II"/>
    <property type="match status" value="1"/>
</dbReference>
<dbReference type="GO" id="GO:0008966">
    <property type="term" value="F:phosphoglucosamine mutase activity"/>
    <property type="evidence" value="ECO:0007669"/>
    <property type="project" value="UniProtKB-EC"/>
</dbReference>
<feature type="domain" description="Alpha-D-phosphohexomutase alpha/beta/alpha" evidence="13">
    <location>
        <begin position="160"/>
        <end position="255"/>
    </location>
</feature>
<evidence type="ECO:0000256" key="4">
    <source>
        <dbReference type="ARBA" id="ARBA00022723"/>
    </source>
</evidence>
<dbReference type="FunFam" id="3.40.120.10:FF:000002">
    <property type="entry name" value="Phosphoglucosamine mutase"/>
    <property type="match status" value="1"/>
</dbReference>
<dbReference type="RefSeq" id="WP_185674117.1">
    <property type="nucleotide sequence ID" value="NZ_JACHVB010000012.1"/>
</dbReference>
<dbReference type="GO" id="GO:0000287">
    <property type="term" value="F:magnesium ion binding"/>
    <property type="evidence" value="ECO:0007669"/>
    <property type="project" value="InterPro"/>
</dbReference>
<dbReference type="NCBIfam" id="TIGR01455">
    <property type="entry name" value="glmM"/>
    <property type="match status" value="1"/>
</dbReference>
<dbReference type="PANTHER" id="PTHR42946:SF1">
    <property type="entry name" value="PHOSPHOGLUCOMUTASE (ALPHA-D-GLUCOSE-1,6-BISPHOSPHATE-DEPENDENT)"/>
    <property type="match status" value="1"/>
</dbReference>
<evidence type="ECO:0000256" key="7">
    <source>
        <dbReference type="ARBA" id="ARBA00066330"/>
    </source>
</evidence>
<dbReference type="Pfam" id="PF02880">
    <property type="entry name" value="PGM_PMM_III"/>
    <property type="match status" value="1"/>
</dbReference>
<evidence type="ECO:0000256" key="5">
    <source>
        <dbReference type="ARBA" id="ARBA00022842"/>
    </source>
</evidence>
<keyword evidence="4 9" id="KW-0479">Metal-binding</keyword>
<evidence type="ECO:0000256" key="9">
    <source>
        <dbReference type="RuleBase" id="RU004326"/>
    </source>
</evidence>
<dbReference type="InterPro" id="IPR016055">
    <property type="entry name" value="A-D-PHexomutase_a/b/a-I/II/III"/>
</dbReference>
<dbReference type="SUPFAM" id="SSF55957">
    <property type="entry name" value="Phosphoglucomutase, C-terminal domain"/>
    <property type="match status" value="1"/>
</dbReference>
<dbReference type="Proteomes" id="UP000546464">
    <property type="component" value="Unassembled WGS sequence"/>
</dbReference>
<name>A0A842HCK0_9BACT</name>
<comment type="similarity">
    <text evidence="2 9">Belongs to the phosphohexose mutase family.</text>
</comment>
<dbReference type="Pfam" id="PF00408">
    <property type="entry name" value="PGM_PMM_IV"/>
    <property type="match status" value="1"/>
</dbReference>
<evidence type="ECO:0000256" key="8">
    <source>
        <dbReference type="ARBA" id="ARBA00068193"/>
    </source>
</evidence>
<comment type="function">
    <text evidence="10">Catalyzes the conversion of glucosamine-6-phosphate to glucosamine-1-phosphate.</text>
</comment>
<dbReference type="InterPro" id="IPR005846">
    <property type="entry name" value="A-D-PHexomutase_a/b/a-III"/>
</dbReference>
<dbReference type="InterPro" id="IPR016066">
    <property type="entry name" value="A-D-PHexomutase_CS"/>
</dbReference>
<comment type="catalytic activity">
    <reaction evidence="10">
        <text>alpha-D-glucosamine 1-phosphate = D-glucosamine 6-phosphate</text>
        <dbReference type="Rhea" id="RHEA:23424"/>
        <dbReference type="ChEBI" id="CHEBI:58516"/>
        <dbReference type="ChEBI" id="CHEBI:58725"/>
        <dbReference type="EC" id="5.4.2.10"/>
    </reaction>
</comment>
<dbReference type="PROSITE" id="PS00710">
    <property type="entry name" value="PGM_PMM"/>
    <property type="match status" value="1"/>
</dbReference>
<evidence type="ECO:0000256" key="2">
    <source>
        <dbReference type="ARBA" id="ARBA00010231"/>
    </source>
</evidence>
<dbReference type="EMBL" id="JACHVB010000012">
    <property type="protein sequence ID" value="MBC2593121.1"/>
    <property type="molecule type" value="Genomic_DNA"/>
</dbReference>
<accession>A0A842HCK0</accession>
<feature type="domain" description="Alpha-D-phosphohexomutase alpha/beta/alpha" evidence="12">
    <location>
        <begin position="5"/>
        <end position="137"/>
    </location>
</feature>
<evidence type="ECO:0000256" key="6">
    <source>
        <dbReference type="ARBA" id="ARBA00023235"/>
    </source>
</evidence>
<comment type="caution">
    <text evidence="15">The sequence shown here is derived from an EMBL/GenBank/DDBJ whole genome shotgun (WGS) entry which is preliminary data.</text>
</comment>